<evidence type="ECO:0000313" key="4">
    <source>
        <dbReference type="EMBL" id="MEY2181935.1"/>
    </source>
</evidence>
<keyword evidence="2" id="KW-1133">Transmembrane helix</keyword>
<keyword evidence="2" id="KW-0472">Membrane</keyword>
<feature type="compositionally biased region" description="Gly residues" evidence="1">
    <location>
        <begin position="358"/>
        <end position="368"/>
    </location>
</feature>
<dbReference type="InterPro" id="IPR052894">
    <property type="entry name" value="AsmA-related"/>
</dbReference>
<dbReference type="PANTHER" id="PTHR30441">
    <property type="entry name" value="DUF748 DOMAIN-CONTAINING PROTEIN"/>
    <property type="match status" value="1"/>
</dbReference>
<feature type="transmembrane region" description="Helical" evidence="2">
    <location>
        <begin position="7"/>
        <end position="31"/>
    </location>
</feature>
<feature type="region of interest" description="Disordered" evidence="1">
    <location>
        <begin position="348"/>
        <end position="368"/>
    </location>
</feature>
<evidence type="ECO:0000313" key="5">
    <source>
        <dbReference type="Proteomes" id="UP001562159"/>
    </source>
</evidence>
<dbReference type="Pfam" id="PF05170">
    <property type="entry name" value="AsmA"/>
    <property type="match status" value="1"/>
</dbReference>
<keyword evidence="5" id="KW-1185">Reference proteome</keyword>
<keyword evidence="2" id="KW-0812">Transmembrane</keyword>
<dbReference type="EMBL" id="JBGBPY010000001">
    <property type="protein sequence ID" value="MEY2181935.1"/>
    <property type="molecule type" value="Genomic_DNA"/>
</dbReference>
<name>A0ABV4AP58_9GAMM</name>
<gene>
    <name evidence="4" type="ORF">AB7878_05850</name>
</gene>
<comment type="caution">
    <text evidence="4">The sequence shown here is derived from an EMBL/GenBank/DDBJ whole genome shotgun (WGS) entry which is preliminary data.</text>
</comment>
<evidence type="ECO:0000256" key="1">
    <source>
        <dbReference type="SAM" id="MobiDB-lite"/>
    </source>
</evidence>
<evidence type="ECO:0000256" key="2">
    <source>
        <dbReference type="SAM" id="Phobius"/>
    </source>
</evidence>
<organism evidence="4 5">
    <name type="scientific">Rhodanobacter humi</name>
    <dbReference type="NCBI Taxonomy" id="1888173"/>
    <lineage>
        <taxon>Bacteria</taxon>
        <taxon>Pseudomonadati</taxon>
        <taxon>Pseudomonadota</taxon>
        <taxon>Gammaproteobacteria</taxon>
        <taxon>Lysobacterales</taxon>
        <taxon>Rhodanobacteraceae</taxon>
        <taxon>Rhodanobacter</taxon>
    </lineage>
</organism>
<feature type="compositionally biased region" description="Low complexity" evidence="1">
    <location>
        <begin position="348"/>
        <end position="357"/>
    </location>
</feature>
<feature type="domain" description="AsmA" evidence="3">
    <location>
        <begin position="1"/>
        <end position="169"/>
    </location>
</feature>
<dbReference type="Proteomes" id="UP001562159">
    <property type="component" value="Unassembled WGS sequence"/>
</dbReference>
<accession>A0ABV4AP58</accession>
<evidence type="ECO:0000259" key="3">
    <source>
        <dbReference type="Pfam" id="PF05170"/>
    </source>
</evidence>
<reference evidence="4 5" key="1">
    <citation type="submission" date="2024-07" db="EMBL/GenBank/DDBJ databases">
        <title>Molecular mechanisms and environmental adaptations of flagellar loss and biofilm growth of Rhodanobacter under environmental stress.</title>
        <authorList>
            <person name="Chen M."/>
        </authorList>
    </citation>
    <scope>NUCLEOTIDE SEQUENCE [LARGE SCALE GENOMIC DNA]</scope>
    <source>
        <strain evidence="4 5">RS22</strain>
    </source>
</reference>
<protein>
    <submittedName>
        <fullName evidence="4">Membrane assembly protein AsmA</fullName>
    </submittedName>
</protein>
<dbReference type="InterPro" id="IPR007844">
    <property type="entry name" value="AsmA"/>
</dbReference>
<proteinExistence type="predicted"/>
<dbReference type="PANTHER" id="PTHR30441:SF4">
    <property type="entry name" value="PROTEIN ASMA"/>
    <property type="match status" value="1"/>
</dbReference>
<sequence>MTRGLRRLLIGVGALAFAALFAVLIVVYLLLQPDRFTAMLQEQAHDAGLVLNLASPASPTLFPRPALDLRGITLNAEGADSPILLASRGRLVLPWRTLLGGPTAIAQMEVDAPRVDLDALQDWLATLPPQPANAAPAIPRIDAGISIEHGSVVRGDQLLLNNVTLSAGTLAPGQEFPLSMSATTAAGAPLQLRLTATPRMQGNAMQLDHIQLHLSQGSGTTLALSGNARWHGAADAAAQLGGKLDQVDSGSYDIALALTPANQTDPLLLHLKLDGPDNHADLRLPPLALAHWWSTLNAPADRQAGPLPSVPPGSGTLQVAKLRVGNLAIEGLSVQAGDDAPAVAGTVAKPAAAPAKPGAGGKPGGKSK</sequence>